<dbReference type="AlphaFoldDB" id="A0A179II66"/>
<keyword evidence="4" id="KW-1185">Reference proteome</keyword>
<dbReference type="Pfam" id="PF12511">
    <property type="entry name" value="DUF3716"/>
    <property type="match status" value="1"/>
</dbReference>
<feature type="region of interest" description="Disordered" evidence="2">
    <location>
        <begin position="395"/>
        <end position="424"/>
    </location>
</feature>
<evidence type="ECO:0000313" key="3">
    <source>
        <dbReference type="EMBL" id="OAR01572.1"/>
    </source>
</evidence>
<comment type="caution">
    <text evidence="3">The sequence shown here is derived from an EMBL/GenBank/DDBJ whole genome shotgun (WGS) entry which is preliminary data.</text>
</comment>
<reference evidence="3 4" key="1">
    <citation type="submission" date="2016-03" db="EMBL/GenBank/DDBJ databases">
        <title>Fine-scale spatial genetic structure of a fungal parasite of coffee scale insects.</title>
        <authorList>
            <person name="Jackson D."/>
            <person name="Zemenick K.A."/>
            <person name="Malloure B."/>
            <person name="Quandt C.A."/>
            <person name="James T.Y."/>
        </authorList>
    </citation>
    <scope>NUCLEOTIDE SEQUENCE [LARGE SCALE GENOMIC DNA]</scope>
    <source>
        <strain evidence="3 4">UM487</strain>
    </source>
</reference>
<organism evidence="3 4">
    <name type="scientific">Cordyceps confragosa</name>
    <name type="common">Lecanicillium lecanii</name>
    <dbReference type="NCBI Taxonomy" id="2714763"/>
    <lineage>
        <taxon>Eukaryota</taxon>
        <taxon>Fungi</taxon>
        <taxon>Dikarya</taxon>
        <taxon>Ascomycota</taxon>
        <taxon>Pezizomycotina</taxon>
        <taxon>Sordariomycetes</taxon>
        <taxon>Hypocreomycetidae</taxon>
        <taxon>Hypocreales</taxon>
        <taxon>Cordycipitaceae</taxon>
        <taxon>Akanthomyces</taxon>
    </lineage>
</organism>
<proteinExistence type="predicted"/>
<feature type="compositionally biased region" description="Basic and acidic residues" evidence="2">
    <location>
        <begin position="1"/>
        <end position="15"/>
    </location>
</feature>
<protein>
    <submittedName>
        <fullName evidence="3">Uncharacterized protein</fullName>
    </submittedName>
</protein>
<feature type="coiled-coil region" evidence="1">
    <location>
        <begin position="66"/>
        <end position="93"/>
    </location>
</feature>
<gene>
    <name evidence="3" type="ORF">LLEC1_00878</name>
</gene>
<sequence length="915" mass="102575">MGSRDDNNSQNHKDISMSPLPPNQRAEMWDITEDDFWRKDALQRQEQYAQASQRWNHRKHSTMAHIQYLQVEARQLREREDKLSRELMAVRNQAAVVNETFTQESQRLSNIEAQHHMENQELSKKHQKVEHRMQDWFKRCRNQDGVHERQWALPELIDKRPPERQLKLPPLANLDLLRQQTKHDDRIVAIIDADGTILDKLQYLGLSNQRTATISARAVLQPIKLRDAKHFHQVTKPSIYSIANGKGTGWISCMIQATGSLQKRKCHGCANSESPFEGCIAVGGPLFPNCGNCEWNGTSCQGLEPLSPFNMLAGSSSSLAPLRMTSPSLPSPKLSGINPGSSATATFADMEVLAAAAKEASARAYAAHCIPADVSASGFKAVNHVSVYEPGSPVPSAVPSLTASNDTSYRRSSKASISSCPTSRQMTPLTFRPLEHATSSSCDITTGNLVLRHNGSFYTYPACIEGVPVDKITPNHPYWEPKWPDLRTLVEPVLRSWEEKYQSAEEASRRGEAFLEQGAISPYQLLSKRFMSVGKGSITSYDTLFRLCETIEALANYKTDVEPVDWLRQRLHELIEAQGTGFNFSKTIHDFYNDPKLAALRQKSGFKSIGRPSGIKMPRRRAGSADEAPSAPRPRPRKRKSPHSLGAPSPATDSNGEPSAVDADGDEGPDGKKQKAAARVLDSLETGDVSDADSCSGAPIAEYDFRIYQIKTRLFTSSEKVTQYWGWVPEHSTFEHQVLEDTNPVAWGVHREPIDFSLQLEDVVKISWNLKALRIYLVMSDRHICFEDDKPRGDIMVAFKRENTMRRFIKFCRREEIELIEETWKKMEHLWGTMQSERLPLVYIAPYLMSAEKRREVSRINSAASSRKNSVVDTASAATSAAPSRSASPAPKKDKKKKSDPLHSAVKMSMNGRIL</sequence>
<dbReference type="OrthoDB" id="4800057at2759"/>
<accession>A0A179II66</accession>
<evidence type="ECO:0000256" key="2">
    <source>
        <dbReference type="SAM" id="MobiDB-lite"/>
    </source>
</evidence>
<feature type="region of interest" description="Disordered" evidence="2">
    <location>
        <begin position="860"/>
        <end position="915"/>
    </location>
</feature>
<keyword evidence="1" id="KW-0175">Coiled coil</keyword>
<name>A0A179II66_CORDF</name>
<dbReference type="InterPro" id="IPR022190">
    <property type="entry name" value="DUF3716"/>
</dbReference>
<dbReference type="OMA" id="PSHPYWD"/>
<dbReference type="CDD" id="cd14686">
    <property type="entry name" value="bZIP"/>
    <property type="match status" value="1"/>
</dbReference>
<evidence type="ECO:0000313" key="4">
    <source>
        <dbReference type="Proteomes" id="UP000243081"/>
    </source>
</evidence>
<dbReference type="EMBL" id="LUKN01001075">
    <property type="protein sequence ID" value="OAR01572.1"/>
    <property type="molecule type" value="Genomic_DNA"/>
</dbReference>
<dbReference type="Proteomes" id="UP000243081">
    <property type="component" value="Unassembled WGS sequence"/>
</dbReference>
<feature type="compositionally biased region" description="Low complexity" evidence="2">
    <location>
        <begin position="873"/>
        <end position="890"/>
    </location>
</feature>
<feature type="region of interest" description="Disordered" evidence="2">
    <location>
        <begin position="1"/>
        <end position="23"/>
    </location>
</feature>
<feature type="region of interest" description="Disordered" evidence="2">
    <location>
        <begin position="608"/>
        <end position="678"/>
    </location>
</feature>
<evidence type="ECO:0000256" key="1">
    <source>
        <dbReference type="SAM" id="Coils"/>
    </source>
</evidence>
<feature type="compositionally biased region" description="Polar residues" evidence="2">
    <location>
        <begin position="860"/>
        <end position="872"/>
    </location>
</feature>